<organism evidence="5 6">
    <name type="scientific">Chitinophaga silvatica</name>
    <dbReference type="NCBI Taxonomy" id="2282649"/>
    <lineage>
        <taxon>Bacteria</taxon>
        <taxon>Pseudomonadati</taxon>
        <taxon>Bacteroidota</taxon>
        <taxon>Chitinophagia</taxon>
        <taxon>Chitinophagales</taxon>
        <taxon>Chitinophagaceae</taxon>
        <taxon>Chitinophaga</taxon>
    </lineage>
</organism>
<dbReference type="InterPro" id="IPR006626">
    <property type="entry name" value="PbH1"/>
</dbReference>
<gene>
    <name evidence="5" type="ORF">DVR12_08705</name>
</gene>
<keyword evidence="2" id="KW-0964">Secreted</keyword>
<reference evidence="5 6" key="1">
    <citation type="submission" date="2018-07" db="EMBL/GenBank/DDBJ databases">
        <title>Chitinophaga K2CV101002-2 sp. nov., isolated from a monsoon evergreen broad-leaved forest soil.</title>
        <authorList>
            <person name="Lv Y."/>
        </authorList>
    </citation>
    <scope>NUCLEOTIDE SEQUENCE [LARGE SCALE GENOMIC DNA]</scope>
    <source>
        <strain evidence="5 6">GDMCC 1.1288</strain>
    </source>
</reference>
<keyword evidence="6" id="KW-1185">Reference proteome</keyword>
<feature type="chain" id="PRO_5017574630" description="Right handed beta helix domain-containing protein" evidence="3">
    <location>
        <begin position="23"/>
        <end position="474"/>
    </location>
</feature>
<dbReference type="SUPFAM" id="SSF51126">
    <property type="entry name" value="Pectin lyase-like"/>
    <property type="match status" value="1"/>
</dbReference>
<dbReference type="RefSeq" id="WP_116975279.1">
    <property type="nucleotide sequence ID" value="NZ_QPMM01000003.1"/>
</dbReference>
<feature type="domain" description="Right handed beta helix" evidence="4">
    <location>
        <begin position="140"/>
        <end position="280"/>
    </location>
</feature>
<dbReference type="InterPro" id="IPR011050">
    <property type="entry name" value="Pectin_lyase_fold/virulence"/>
</dbReference>
<evidence type="ECO:0000259" key="4">
    <source>
        <dbReference type="Pfam" id="PF13229"/>
    </source>
</evidence>
<name>A0A3E1YCC8_9BACT</name>
<proteinExistence type="predicted"/>
<dbReference type="AlphaFoldDB" id="A0A3E1YCC8"/>
<evidence type="ECO:0000256" key="3">
    <source>
        <dbReference type="SAM" id="SignalP"/>
    </source>
</evidence>
<dbReference type="PANTHER" id="PTHR31375">
    <property type="match status" value="1"/>
</dbReference>
<evidence type="ECO:0000313" key="5">
    <source>
        <dbReference type="EMBL" id="RFS23953.1"/>
    </source>
</evidence>
<keyword evidence="3" id="KW-0732">Signal</keyword>
<feature type="signal peptide" evidence="3">
    <location>
        <begin position="1"/>
        <end position="22"/>
    </location>
</feature>
<dbReference type="InterPro" id="IPR039448">
    <property type="entry name" value="Beta_helix"/>
</dbReference>
<evidence type="ECO:0000313" key="6">
    <source>
        <dbReference type="Proteomes" id="UP000260644"/>
    </source>
</evidence>
<dbReference type="OrthoDB" id="9795222at2"/>
<dbReference type="Pfam" id="PF13229">
    <property type="entry name" value="Beta_helix"/>
    <property type="match status" value="1"/>
</dbReference>
<sequence length="474" mass="51651">MYNLLTSLCLIFCLSSLNNVKAEFKESDINVKNYGAKGDGKTDDTQSIQNANNAAQQKGVSLLFPAGTYIATELQPSTSWKGNNSTIKRKTGFNGNVYDFCAVKNKSNLSFENLNFDGSASSDPKQFNKSNYNSFTGSIGLFIYGSNNITITNCNFTNCFTGGLRIEDCNNIKVQQCNAKRSRGNFGDGFYVEQSKNIQFTNCSANDYTRIGFVVERGSSNISFDKCSAQNGHDCSVSYGGTEYNSGFWAEGSLNISFSNCTSSQNTNYGFVASALGSKNNDASLNSQSATYSFKSCTSTNANQIGFNVNSNPGIAVRVTFNDCKAINSSQPYLASLKNESDNFVYNNCTAVVAFNPKSSNDIAFMWESSTKFQKLPSITYNNCSISYSNPILENLTSKNSNSGDVGTYSGGNVQITINNMKKDNGNSPIILKCLYGSPSFIISNTLVDTTLIQRRGNISLINNSKMRTFKSTM</sequence>
<comment type="caution">
    <text evidence="5">The sequence shown here is derived from an EMBL/GenBank/DDBJ whole genome shotgun (WGS) entry which is preliminary data.</text>
</comment>
<comment type="subcellular location">
    <subcellularLocation>
        <location evidence="1">Secreted</location>
    </subcellularLocation>
</comment>
<protein>
    <recommendedName>
        <fullName evidence="4">Right handed beta helix domain-containing protein</fullName>
    </recommendedName>
</protein>
<dbReference type="EMBL" id="QPMM01000003">
    <property type="protein sequence ID" value="RFS23953.1"/>
    <property type="molecule type" value="Genomic_DNA"/>
</dbReference>
<evidence type="ECO:0000256" key="2">
    <source>
        <dbReference type="ARBA" id="ARBA00022525"/>
    </source>
</evidence>
<dbReference type="GO" id="GO:0005576">
    <property type="term" value="C:extracellular region"/>
    <property type="evidence" value="ECO:0007669"/>
    <property type="project" value="UniProtKB-SubCell"/>
</dbReference>
<accession>A0A3E1YCC8</accession>
<dbReference type="InterPro" id="IPR012334">
    <property type="entry name" value="Pectin_lyas_fold"/>
</dbReference>
<evidence type="ECO:0000256" key="1">
    <source>
        <dbReference type="ARBA" id="ARBA00004613"/>
    </source>
</evidence>
<dbReference type="Proteomes" id="UP000260644">
    <property type="component" value="Unassembled WGS sequence"/>
</dbReference>
<dbReference type="Gene3D" id="2.160.20.10">
    <property type="entry name" value="Single-stranded right-handed beta-helix, Pectin lyase-like"/>
    <property type="match status" value="1"/>
</dbReference>
<dbReference type="SMART" id="SM00710">
    <property type="entry name" value="PbH1"/>
    <property type="match status" value="6"/>
</dbReference>